<gene>
    <name evidence="1" type="ORF">DM860_007092</name>
</gene>
<name>A0A328E779_9ASTE</name>
<organism evidence="1 2">
    <name type="scientific">Cuscuta australis</name>
    <dbReference type="NCBI Taxonomy" id="267555"/>
    <lineage>
        <taxon>Eukaryota</taxon>
        <taxon>Viridiplantae</taxon>
        <taxon>Streptophyta</taxon>
        <taxon>Embryophyta</taxon>
        <taxon>Tracheophyta</taxon>
        <taxon>Spermatophyta</taxon>
        <taxon>Magnoliopsida</taxon>
        <taxon>eudicotyledons</taxon>
        <taxon>Gunneridae</taxon>
        <taxon>Pentapetalae</taxon>
        <taxon>asterids</taxon>
        <taxon>lamiids</taxon>
        <taxon>Solanales</taxon>
        <taxon>Convolvulaceae</taxon>
        <taxon>Cuscuteae</taxon>
        <taxon>Cuscuta</taxon>
        <taxon>Cuscuta subgen. Grammica</taxon>
        <taxon>Cuscuta sect. Cleistogrammica</taxon>
    </lineage>
</organism>
<protein>
    <submittedName>
        <fullName evidence="1">Uncharacterized protein</fullName>
    </submittedName>
</protein>
<keyword evidence="2" id="KW-1185">Reference proteome</keyword>
<evidence type="ECO:0000313" key="2">
    <source>
        <dbReference type="Proteomes" id="UP000249390"/>
    </source>
</evidence>
<proteinExistence type="predicted"/>
<comment type="caution">
    <text evidence="1">The sequence shown here is derived from an EMBL/GenBank/DDBJ whole genome shotgun (WGS) entry which is preliminary data.</text>
</comment>
<dbReference type="Proteomes" id="UP000249390">
    <property type="component" value="Unassembled WGS sequence"/>
</dbReference>
<evidence type="ECO:0000313" key="1">
    <source>
        <dbReference type="EMBL" id="RAL53420.1"/>
    </source>
</evidence>
<accession>A0A328E779</accession>
<sequence>MVVAATTQRVSSALVAGLPRCTFDPAAGDVTDSCVVCLEEIDLGEELPMFQPNPRKEKCKARSQTWYEPEKGSTSLYLRHGESIRRRSGAGMNWTSEKNKYLRGVSGERDEQAARLLVGLPEVQRGARGGCRRGGGFFEEEGGGRRFLCVGDLGMLGENKWGSI</sequence>
<dbReference type="AlphaFoldDB" id="A0A328E779"/>
<reference evidence="1 2" key="1">
    <citation type="submission" date="2018-06" db="EMBL/GenBank/DDBJ databases">
        <title>The Genome of Cuscuta australis (Dodder) Provides Insight into the Evolution of Plant Parasitism.</title>
        <authorList>
            <person name="Liu H."/>
        </authorList>
    </citation>
    <scope>NUCLEOTIDE SEQUENCE [LARGE SCALE GENOMIC DNA]</scope>
    <source>
        <strain evidence="2">cv. Yunnan</strain>
        <tissue evidence="1">Vines</tissue>
    </source>
</reference>
<dbReference type="EMBL" id="NQVE01000027">
    <property type="protein sequence ID" value="RAL53420.1"/>
    <property type="molecule type" value="Genomic_DNA"/>
</dbReference>